<dbReference type="RefSeq" id="WP_053418747.1">
    <property type="nucleotide sequence ID" value="NZ_CP063302.1"/>
</dbReference>
<keyword evidence="3" id="KW-1185">Reference proteome</keyword>
<dbReference type="GeneID" id="301138338"/>
<dbReference type="Pfam" id="PF12732">
    <property type="entry name" value="YtxH"/>
    <property type="match status" value="1"/>
</dbReference>
<protein>
    <recommendedName>
        <fullName evidence="4">Gas vesicle protein</fullName>
    </recommendedName>
</protein>
<proteinExistence type="predicted"/>
<dbReference type="STRING" id="263475.AMD00_19770"/>
<organism evidence="2 3">
    <name type="scientific">Viridibacillus arvi</name>
    <dbReference type="NCBI Taxonomy" id="263475"/>
    <lineage>
        <taxon>Bacteria</taxon>
        <taxon>Bacillati</taxon>
        <taxon>Bacillota</taxon>
        <taxon>Bacilli</taxon>
        <taxon>Bacillales</taxon>
        <taxon>Caryophanaceae</taxon>
        <taxon>Viridibacillus</taxon>
    </lineage>
</organism>
<evidence type="ECO:0000256" key="1">
    <source>
        <dbReference type="SAM" id="Coils"/>
    </source>
</evidence>
<feature type="coiled-coil region" evidence="1">
    <location>
        <begin position="33"/>
        <end position="60"/>
    </location>
</feature>
<dbReference type="OrthoDB" id="2989636at2"/>
<dbReference type="InterPro" id="IPR024623">
    <property type="entry name" value="YtxH"/>
</dbReference>
<dbReference type="Proteomes" id="UP000036867">
    <property type="component" value="Unassembled WGS sequence"/>
</dbReference>
<evidence type="ECO:0000313" key="2">
    <source>
        <dbReference type="EMBL" id="KOO47874.1"/>
    </source>
</evidence>
<accession>A0A0M0L9Z5</accession>
<feature type="coiled-coil region" evidence="1">
    <location>
        <begin position="87"/>
        <end position="121"/>
    </location>
</feature>
<name>A0A0M0L9Z5_9BACL</name>
<evidence type="ECO:0000313" key="3">
    <source>
        <dbReference type="Proteomes" id="UP000036867"/>
    </source>
</evidence>
<comment type="caution">
    <text evidence="2">The sequence shown here is derived from an EMBL/GenBank/DDBJ whole genome shotgun (WGS) entry which is preliminary data.</text>
</comment>
<dbReference type="SUPFAM" id="SSF58100">
    <property type="entry name" value="Bacterial hemolysins"/>
    <property type="match status" value="1"/>
</dbReference>
<dbReference type="PANTHER" id="PTHR35792">
    <property type="entry name" value="GENERAL STRESS PROTEIN"/>
    <property type="match status" value="1"/>
</dbReference>
<dbReference type="PANTHER" id="PTHR35792:SF3">
    <property type="entry name" value="IG HYPOTHETICAL 17707"/>
    <property type="match status" value="1"/>
</dbReference>
<dbReference type="InterPro" id="IPR052928">
    <property type="entry name" value="Desiccation-related_membrane"/>
</dbReference>
<dbReference type="EMBL" id="LILB01000008">
    <property type="protein sequence ID" value="KOO47874.1"/>
    <property type="molecule type" value="Genomic_DNA"/>
</dbReference>
<reference evidence="3" key="1">
    <citation type="submission" date="2015-08" db="EMBL/GenBank/DDBJ databases">
        <title>Fjat-10028 dsm 16317.</title>
        <authorList>
            <person name="Liu B."/>
            <person name="Wang J."/>
            <person name="Zhu Y."/>
            <person name="Liu G."/>
            <person name="Chen Q."/>
            <person name="Chen Z."/>
            <person name="Lan J."/>
            <person name="Che J."/>
            <person name="Ge C."/>
            <person name="Shi H."/>
            <person name="Pan Z."/>
            <person name="Liu X."/>
        </authorList>
    </citation>
    <scope>NUCLEOTIDE SEQUENCE [LARGE SCALE GENOMIC DNA]</scope>
    <source>
        <strain evidence="3">DSM 16317</strain>
    </source>
</reference>
<sequence length="121" mass="13448">MKTSTFLLGLTTGAIGGMVAVLLSTPQSGKEFRSSLQTTKEDLQNRLADIKGSIENIKNEAQQTIPKVIEESKESFASWQAETAPIQENLQQEIASLQSSVEEIEKHLAEFQNRKNQKNNE</sequence>
<dbReference type="AlphaFoldDB" id="A0A0M0L9Z5"/>
<keyword evidence="1" id="KW-0175">Coiled coil</keyword>
<gene>
    <name evidence="2" type="ORF">AMD00_19770</name>
</gene>
<evidence type="ECO:0008006" key="4">
    <source>
        <dbReference type="Google" id="ProtNLM"/>
    </source>
</evidence>